<evidence type="ECO:0000256" key="4">
    <source>
        <dbReference type="SAM" id="MobiDB-lite"/>
    </source>
</evidence>
<comment type="subcellular location">
    <subcellularLocation>
        <location evidence="1">Nucleus</location>
    </subcellularLocation>
</comment>
<dbReference type="PANTHER" id="PTHR33669:SF1">
    <property type="entry name" value="PROTEIN NIM1-INTERACTING 1"/>
    <property type="match status" value="1"/>
</dbReference>
<comment type="caution">
    <text evidence="5">The sequence shown here is derived from an EMBL/GenBank/DDBJ whole genome shotgun (WGS) entry which is preliminary data.</text>
</comment>
<keyword evidence="6" id="KW-1185">Reference proteome</keyword>
<dbReference type="PANTHER" id="PTHR33669">
    <property type="entry name" value="PROTEIN NEGATIVE REGULATOR OF RESISTANCE"/>
    <property type="match status" value="1"/>
</dbReference>
<feature type="region of interest" description="Disordered" evidence="4">
    <location>
        <begin position="70"/>
        <end position="95"/>
    </location>
</feature>
<evidence type="ECO:0000256" key="3">
    <source>
        <dbReference type="ARBA" id="ARBA00023242"/>
    </source>
</evidence>
<name>A0AAD3T1H9_NEPGR</name>
<accession>A0AAD3T1H9</accession>
<sequence>MESYIGYRKIAAKRKKAGQDGRKEPIENDYGSDPKTTAVTPMDEDDPQREEEKIEKFYALIRSCREARDRQRIELQSSSEAERRESKKTKVAQGAESSWIPSFKWEDFTVNRAEFPMILPSACHKIKTHDDRMDQHHNRSPPKDDGLDLKLAL</sequence>
<evidence type="ECO:0000313" key="6">
    <source>
        <dbReference type="Proteomes" id="UP001279734"/>
    </source>
</evidence>
<organism evidence="5 6">
    <name type="scientific">Nepenthes gracilis</name>
    <name type="common">Slender pitcher plant</name>
    <dbReference type="NCBI Taxonomy" id="150966"/>
    <lineage>
        <taxon>Eukaryota</taxon>
        <taxon>Viridiplantae</taxon>
        <taxon>Streptophyta</taxon>
        <taxon>Embryophyta</taxon>
        <taxon>Tracheophyta</taxon>
        <taxon>Spermatophyta</taxon>
        <taxon>Magnoliopsida</taxon>
        <taxon>eudicotyledons</taxon>
        <taxon>Gunneridae</taxon>
        <taxon>Pentapetalae</taxon>
        <taxon>Caryophyllales</taxon>
        <taxon>Nepenthaceae</taxon>
        <taxon>Nepenthes</taxon>
    </lineage>
</organism>
<feature type="compositionally biased region" description="Basic and acidic residues" evidence="4">
    <location>
        <begin position="17"/>
        <end position="26"/>
    </location>
</feature>
<evidence type="ECO:0000313" key="5">
    <source>
        <dbReference type="EMBL" id="GMH20917.1"/>
    </source>
</evidence>
<evidence type="ECO:0000256" key="2">
    <source>
        <dbReference type="ARBA" id="ARBA00009937"/>
    </source>
</evidence>
<reference evidence="5" key="1">
    <citation type="submission" date="2023-05" db="EMBL/GenBank/DDBJ databases">
        <title>Nepenthes gracilis genome sequencing.</title>
        <authorList>
            <person name="Fukushima K."/>
        </authorList>
    </citation>
    <scope>NUCLEOTIDE SEQUENCE</scope>
    <source>
        <strain evidence="5">SING2019-196</strain>
    </source>
</reference>
<dbReference type="Pfam" id="PF15699">
    <property type="entry name" value="NPR1_interact"/>
    <property type="match status" value="1"/>
</dbReference>
<gene>
    <name evidence="5" type="ORF">Nepgr_022759</name>
</gene>
<feature type="region of interest" description="Disordered" evidence="4">
    <location>
        <begin position="12"/>
        <end position="50"/>
    </location>
</feature>
<dbReference type="Proteomes" id="UP001279734">
    <property type="component" value="Unassembled WGS sequence"/>
</dbReference>
<dbReference type="EMBL" id="BSYO01000022">
    <property type="protein sequence ID" value="GMH20917.1"/>
    <property type="molecule type" value="Genomic_DNA"/>
</dbReference>
<keyword evidence="3" id="KW-0539">Nucleus</keyword>
<dbReference type="GO" id="GO:0010112">
    <property type="term" value="P:regulation of systemic acquired resistance"/>
    <property type="evidence" value="ECO:0007669"/>
    <property type="project" value="InterPro"/>
</dbReference>
<protein>
    <submittedName>
        <fullName evidence="5">Uncharacterized protein</fullName>
    </submittedName>
</protein>
<feature type="region of interest" description="Disordered" evidence="4">
    <location>
        <begin position="126"/>
        <end position="153"/>
    </location>
</feature>
<proteinExistence type="inferred from homology"/>
<feature type="compositionally biased region" description="Basic and acidic residues" evidence="4">
    <location>
        <begin position="128"/>
        <end position="153"/>
    </location>
</feature>
<comment type="similarity">
    <text evidence="2">Belongs to the NPR1-interactor family.</text>
</comment>
<dbReference type="GO" id="GO:0005634">
    <property type="term" value="C:nucleus"/>
    <property type="evidence" value="ECO:0007669"/>
    <property type="project" value="UniProtKB-SubCell"/>
</dbReference>
<dbReference type="AlphaFoldDB" id="A0AAD3T1H9"/>
<evidence type="ECO:0000256" key="1">
    <source>
        <dbReference type="ARBA" id="ARBA00004123"/>
    </source>
</evidence>
<dbReference type="InterPro" id="IPR031425">
    <property type="entry name" value="NPR1/NH1-interacting"/>
</dbReference>